<comment type="subcellular location">
    <subcellularLocation>
        <location evidence="1">Membrane</location>
        <topology evidence="1">Multi-pass membrane protein</topology>
    </subcellularLocation>
</comment>
<keyword evidence="4 5" id="KW-0472">Membrane</keyword>
<feature type="transmembrane region" description="Helical" evidence="5">
    <location>
        <begin position="156"/>
        <end position="175"/>
    </location>
</feature>
<evidence type="ECO:0000313" key="8">
    <source>
        <dbReference type="Proteomes" id="UP001500782"/>
    </source>
</evidence>
<evidence type="ECO:0000256" key="4">
    <source>
        <dbReference type="ARBA" id="ARBA00023136"/>
    </source>
</evidence>
<dbReference type="InterPro" id="IPR051533">
    <property type="entry name" value="WaaL-like"/>
</dbReference>
<evidence type="ECO:0000256" key="3">
    <source>
        <dbReference type="ARBA" id="ARBA00022989"/>
    </source>
</evidence>
<dbReference type="EMBL" id="BAAADJ010000023">
    <property type="protein sequence ID" value="GAA0333952.1"/>
    <property type="molecule type" value="Genomic_DNA"/>
</dbReference>
<evidence type="ECO:0000256" key="1">
    <source>
        <dbReference type="ARBA" id="ARBA00004141"/>
    </source>
</evidence>
<dbReference type="InterPro" id="IPR007016">
    <property type="entry name" value="O-antigen_ligase-rel_domated"/>
</dbReference>
<evidence type="ECO:0000259" key="6">
    <source>
        <dbReference type="Pfam" id="PF04932"/>
    </source>
</evidence>
<gene>
    <name evidence="7" type="ORF">GCM10008967_25890</name>
</gene>
<dbReference type="PANTHER" id="PTHR37422:SF13">
    <property type="entry name" value="LIPOPOLYSACCHARIDE BIOSYNTHESIS PROTEIN PA4999-RELATED"/>
    <property type="match status" value="1"/>
</dbReference>
<accession>A0ABN0WDR1</accession>
<evidence type="ECO:0000256" key="2">
    <source>
        <dbReference type="ARBA" id="ARBA00022692"/>
    </source>
</evidence>
<feature type="transmembrane region" description="Helical" evidence="5">
    <location>
        <begin position="133"/>
        <end position="150"/>
    </location>
</feature>
<keyword evidence="2 5" id="KW-0812">Transmembrane</keyword>
<reference evidence="7 8" key="1">
    <citation type="journal article" date="2019" name="Int. J. Syst. Evol. Microbiol.">
        <title>The Global Catalogue of Microorganisms (GCM) 10K type strain sequencing project: providing services to taxonomists for standard genome sequencing and annotation.</title>
        <authorList>
            <consortium name="The Broad Institute Genomics Platform"/>
            <consortium name="The Broad Institute Genome Sequencing Center for Infectious Disease"/>
            <person name="Wu L."/>
            <person name="Ma J."/>
        </authorList>
    </citation>
    <scope>NUCLEOTIDE SEQUENCE [LARGE SCALE GENOMIC DNA]</scope>
    <source>
        <strain evidence="7 8">JCM 9731</strain>
    </source>
</reference>
<dbReference type="PANTHER" id="PTHR37422">
    <property type="entry name" value="TEICHURONIC ACID BIOSYNTHESIS PROTEIN TUAE"/>
    <property type="match status" value="1"/>
</dbReference>
<feature type="domain" description="O-antigen ligase-related" evidence="6">
    <location>
        <begin position="3"/>
        <end position="113"/>
    </location>
</feature>
<dbReference type="Pfam" id="PF04932">
    <property type="entry name" value="Wzy_C"/>
    <property type="match status" value="1"/>
</dbReference>
<feature type="transmembrane region" description="Helical" evidence="5">
    <location>
        <begin position="97"/>
        <end position="121"/>
    </location>
</feature>
<name>A0ABN0WDR1_9BACI</name>
<evidence type="ECO:0000256" key="5">
    <source>
        <dbReference type="SAM" id="Phobius"/>
    </source>
</evidence>
<dbReference type="Proteomes" id="UP001500782">
    <property type="component" value="Unassembled WGS sequence"/>
</dbReference>
<keyword evidence="8" id="KW-1185">Reference proteome</keyword>
<evidence type="ECO:0000313" key="7">
    <source>
        <dbReference type="EMBL" id="GAA0333952.1"/>
    </source>
</evidence>
<proteinExistence type="predicted"/>
<sequence>MILLFVAIFFTVNHFENNQVASRAVTIVKDAQSAITEDNMNAGSHRWYIWKTSLPLIKEYFWTGSGPDTFHLVFPNDTEETKKYFPTVTVDKAHNEWLQIAVTMGVPALLTYLSLVGLILYKAYRVIITKQPSIELVMFTVLITGYLVQAQFNISVVPVAPYFWVFLALTYVYAIKEDKKVETIE</sequence>
<keyword evidence="3 5" id="KW-1133">Transmembrane helix</keyword>
<comment type="caution">
    <text evidence="7">The sequence shown here is derived from an EMBL/GenBank/DDBJ whole genome shotgun (WGS) entry which is preliminary data.</text>
</comment>
<organism evidence="7 8">
    <name type="scientific">Bacillus carboniphilus</name>
    <dbReference type="NCBI Taxonomy" id="86663"/>
    <lineage>
        <taxon>Bacteria</taxon>
        <taxon>Bacillati</taxon>
        <taxon>Bacillota</taxon>
        <taxon>Bacilli</taxon>
        <taxon>Bacillales</taxon>
        <taxon>Bacillaceae</taxon>
        <taxon>Bacillus</taxon>
    </lineage>
</organism>
<protein>
    <recommendedName>
        <fullName evidence="6">O-antigen ligase-related domain-containing protein</fullName>
    </recommendedName>
</protein>